<dbReference type="InterPro" id="IPR036428">
    <property type="entry name" value="PCD_sf"/>
</dbReference>
<dbReference type="SUPFAM" id="SSF55248">
    <property type="entry name" value="PCD-like"/>
    <property type="match status" value="1"/>
</dbReference>
<feature type="compositionally biased region" description="Basic residues" evidence="5">
    <location>
        <begin position="552"/>
        <end position="566"/>
    </location>
</feature>
<dbReference type="InterPro" id="IPR001533">
    <property type="entry name" value="Pterin_deHydtase"/>
</dbReference>
<keyword evidence="7" id="KW-1185">Reference proteome</keyword>
<keyword evidence="4" id="KW-0456">Lyase</keyword>
<feature type="compositionally biased region" description="Basic residues" evidence="5">
    <location>
        <begin position="76"/>
        <end position="85"/>
    </location>
</feature>
<evidence type="ECO:0000256" key="5">
    <source>
        <dbReference type="SAM" id="MobiDB-lite"/>
    </source>
</evidence>
<dbReference type="Proteomes" id="UP001367316">
    <property type="component" value="Unassembled WGS sequence"/>
</dbReference>
<proteinExistence type="inferred from homology"/>
<comment type="similarity">
    <text evidence="2">Belongs to the pterin-4-alpha-carbinolamine dehydratase family.</text>
</comment>
<name>A0ABR1NKQ9_9PEZI</name>
<gene>
    <name evidence="6" type="ORF">JOL62DRAFT_234798</name>
</gene>
<sequence length="572" mass="66663">MAFARRSPLLLSPRSTTALLHAPPWRLSSPLPFRFHRSRHGGYNDDPPQFSIFEEDVKDGENWADFLSEVEEHGKPHAGRKSQVRRQREMPGEEHEAQVGQRPPVRRIRKWQTSPKHEDADEVQGRLVRSMRNSPVGRIPNRQTSPEPEDEDEAQTGQKTPVRRNWKWPRDEHEAQTGRKPPARRTWQTSTMPEDGDEAQAGRKPPARRTWQTSTMPEDGDEAQAGRKPPARRTWQTSTMPEDGDEAQAARKPPARRTWQTSTMPEDGDEAQAGRKPEPVLDGDKISHIKSPLTIAEIKAAIAETEWVLSNDLKGIDRRYAFRDFQTAFKYMSMVEKRARVGYQHRPIMANWGNRLFVRWASANTTCVTRVDLQMSRYCDRLYNERFAESAQEEPGQPFDQIPKDLRWEQDRQAMYGFDYYYQSRDPVELWNWLPYMKQMVWRNQAFPLWAISHNRLVCTNVLWDRNTGTVKGLKNEDKNKWRPGGTIRRVLQPFHRLSHVADRASQNWDPDNSIDTLAHSWHAPRLSSTFLAEDEQESEPQRKRPVENSRAKKSRPYKPKGRSKTVRIFVD</sequence>
<feature type="compositionally biased region" description="Basic and acidic residues" evidence="5">
    <location>
        <begin position="86"/>
        <end position="97"/>
    </location>
</feature>
<comment type="caution">
    <text evidence="6">The sequence shown here is derived from an EMBL/GenBank/DDBJ whole genome shotgun (WGS) entry which is preliminary data.</text>
</comment>
<accession>A0ABR1NKQ9</accession>
<dbReference type="Pfam" id="PF01329">
    <property type="entry name" value="Pterin_4a"/>
    <property type="match status" value="1"/>
</dbReference>
<organism evidence="6 7">
    <name type="scientific">Phyllosticta paracitricarpa</name>
    <dbReference type="NCBI Taxonomy" id="2016321"/>
    <lineage>
        <taxon>Eukaryota</taxon>
        <taxon>Fungi</taxon>
        <taxon>Dikarya</taxon>
        <taxon>Ascomycota</taxon>
        <taxon>Pezizomycotina</taxon>
        <taxon>Dothideomycetes</taxon>
        <taxon>Dothideomycetes incertae sedis</taxon>
        <taxon>Botryosphaeriales</taxon>
        <taxon>Phyllostictaceae</taxon>
        <taxon>Phyllosticta</taxon>
    </lineage>
</organism>
<evidence type="ECO:0000256" key="4">
    <source>
        <dbReference type="ARBA" id="ARBA00023239"/>
    </source>
</evidence>
<feature type="region of interest" description="Disordered" evidence="5">
    <location>
        <begin position="531"/>
        <end position="572"/>
    </location>
</feature>
<dbReference type="Gene3D" id="3.30.1360.20">
    <property type="entry name" value="Transcriptional coactivator/pterin dehydratase"/>
    <property type="match status" value="1"/>
</dbReference>
<protein>
    <recommendedName>
        <fullName evidence="3">4a-hydroxytetrahydrobiopterin dehydratase</fullName>
        <ecNumber evidence="3">4.2.1.96</ecNumber>
    </recommendedName>
</protein>
<evidence type="ECO:0000256" key="2">
    <source>
        <dbReference type="ARBA" id="ARBA00006472"/>
    </source>
</evidence>
<dbReference type="EC" id="4.2.1.96" evidence="3"/>
<comment type="catalytic activity">
    <reaction evidence="1">
        <text>(4aS,6R)-4a-hydroxy-L-erythro-5,6,7,8-tetrahydrobiopterin = (6R)-L-erythro-6,7-dihydrobiopterin + H2O</text>
        <dbReference type="Rhea" id="RHEA:11920"/>
        <dbReference type="ChEBI" id="CHEBI:15377"/>
        <dbReference type="ChEBI" id="CHEBI:15642"/>
        <dbReference type="ChEBI" id="CHEBI:43120"/>
        <dbReference type="EC" id="4.2.1.96"/>
    </reaction>
</comment>
<feature type="region of interest" description="Disordered" evidence="5">
    <location>
        <begin position="70"/>
        <end position="285"/>
    </location>
</feature>
<reference evidence="6 7" key="1">
    <citation type="submission" date="2024-04" db="EMBL/GenBank/DDBJ databases">
        <title>Phyllosticta paracitricarpa is synonymous to the EU quarantine fungus P. citricarpa based on phylogenomic analyses.</title>
        <authorList>
            <consortium name="Lawrence Berkeley National Laboratory"/>
            <person name="Van ingen-buijs V.A."/>
            <person name="Van westerhoven A.C."/>
            <person name="Haridas S."/>
            <person name="Skiadas P."/>
            <person name="Martin F."/>
            <person name="Groenewald J.Z."/>
            <person name="Crous P.W."/>
            <person name="Seidl M.F."/>
        </authorList>
    </citation>
    <scope>NUCLEOTIDE SEQUENCE [LARGE SCALE GENOMIC DNA]</scope>
    <source>
        <strain evidence="6 7">CBS 141358</strain>
    </source>
</reference>
<dbReference type="EMBL" id="JBBPBF010000003">
    <property type="protein sequence ID" value="KAK7614786.1"/>
    <property type="molecule type" value="Genomic_DNA"/>
</dbReference>
<feature type="compositionally biased region" description="Basic and acidic residues" evidence="5">
    <location>
        <begin position="272"/>
        <end position="285"/>
    </location>
</feature>
<feature type="compositionally biased region" description="Basic and acidic residues" evidence="5">
    <location>
        <begin position="168"/>
        <end position="177"/>
    </location>
</feature>
<evidence type="ECO:0000313" key="7">
    <source>
        <dbReference type="Proteomes" id="UP001367316"/>
    </source>
</evidence>
<feature type="compositionally biased region" description="Basic and acidic residues" evidence="5">
    <location>
        <begin position="540"/>
        <end position="551"/>
    </location>
</feature>
<evidence type="ECO:0000256" key="1">
    <source>
        <dbReference type="ARBA" id="ARBA00001554"/>
    </source>
</evidence>
<evidence type="ECO:0000313" key="6">
    <source>
        <dbReference type="EMBL" id="KAK7614786.1"/>
    </source>
</evidence>
<evidence type="ECO:0000256" key="3">
    <source>
        <dbReference type="ARBA" id="ARBA00013252"/>
    </source>
</evidence>